<evidence type="ECO:0000313" key="2">
    <source>
        <dbReference type="EMBL" id="MFD2906818.1"/>
    </source>
</evidence>
<keyword evidence="1" id="KW-0812">Transmembrane</keyword>
<name>A0ABW5Z2X5_9SPHI</name>
<comment type="caution">
    <text evidence="2">The sequence shown here is derived from an EMBL/GenBank/DDBJ whole genome shotgun (WGS) entry which is preliminary data.</text>
</comment>
<keyword evidence="1" id="KW-1133">Transmembrane helix</keyword>
<evidence type="ECO:0000313" key="3">
    <source>
        <dbReference type="Proteomes" id="UP001597509"/>
    </source>
</evidence>
<proteinExistence type="predicted"/>
<sequence length="62" mass="6856">MSTDPFIKMPINLSLLKVLLNITAGALMLFNFTANLSSEKTPTLPNGNFKNEGISFYFVNTD</sequence>
<dbReference type="Proteomes" id="UP001597509">
    <property type="component" value="Unassembled WGS sequence"/>
</dbReference>
<gene>
    <name evidence="2" type="ORF">ACFS6I_23045</name>
</gene>
<organism evidence="2 3">
    <name type="scientific">Sphingobacterium anhuiense</name>
    <dbReference type="NCBI Taxonomy" id="493780"/>
    <lineage>
        <taxon>Bacteria</taxon>
        <taxon>Pseudomonadati</taxon>
        <taxon>Bacteroidota</taxon>
        <taxon>Sphingobacteriia</taxon>
        <taxon>Sphingobacteriales</taxon>
        <taxon>Sphingobacteriaceae</taxon>
        <taxon>Sphingobacterium</taxon>
    </lineage>
</organism>
<dbReference type="EMBL" id="JBHUPE010000018">
    <property type="protein sequence ID" value="MFD2906818.1"/>
    <property type="molecule type" value="Genomic_DNA"/>
</dbReference>
<protein>
    <submittedName>
        <fullName evidence="2">Uncharacterized protein</fullName>
    </submittedName>
</protein>
<feature type="transmembrane region" description="Helical" evidence="1">
    <location>
        <begin position="12"/>
        <end position="34"/>
    </location>
</feature>
<dbReference type="RefSeq" id="WP_380924064.1">
    <property type="nucleotide sequence ID" value="NZ_JBHUPE010000018.1"/>
</dbReference>
<evidence type="ECO:0000256" key="1">
    <source>
        <dbReference type="SAM" id="Phobius"/>
    </source>
</evidence>
<keyword evidence="3" id="KW-1185">Reference proteome</keyword>
<keyword evidence="1" id="KW-0472">Membrane</keyword>
<accession>A0ABW5Z2X5</accession>
<reference evidence="3" key="1">
    <citation type="journal article" date="2019" name="Int. J. Syst. Evol. Microbiol.">
        <title>The Global Catalogue of Microorganisms (GCM) 10K type strain sequencing project: providing services to taxonomists for standard genome sequencing and annotation.</title>
        <authorList>
            <consortium name="The Broad Institute Genomics Platform"/>
            <consortium name="The Broad Institute Genome Sequencing Center for Infectious Disease"/>
            <person name="Wu L."/>
            <person name="Ma J."/>
        </authorList>
    </citation>
    <scope>NUCLEOTIDE SEQUENCE [LARGE SCALE GENOMIC DNA]</scope>
    <source>
        <strain evidence="3">KCTC 22209</strain>
    </source>
</reference>